<dbReference type="AlphaFoldDB" id="A0A653CMD5"/>
<accession>A0A653CMD5</accession>
<organism evidence="1 2">
    <name type="scientific">Callosobruchus maculatus</name>
    <name type="common">Southern cowpea weevil</name>
    <name type="synonym">Pulse bruchid</name>
    <dbReference type="NCBI Taxonomy" id="64391"/>
    <lineage>
        <taxon>Eukaryota</taxon>
        <taxon>Metazoa</taxon>
        <taxon>Ecdysozoa</taxon>
        <taxon>Arthropoda</taxon>
        <taxon>Hexapoda</taxon>
        <taxon>Insecta</taxon>
        <taxon>Pterygota</taxon>
        <taxon>Neoptera</taxon>
        <taxon>Endopterygota</taxon>
        <taxon>Coleoptera</taxon>
        <taxon>Polyphaga</taxon>
        <taxon>Cucujiformia</taxon>
        <taxon>Chrysomeloidea</taxon>
        <taxon>Chrysomelidae</taxon>
        <taxon>Bruchinae</taxon>
        <taxon>Bruchini</taxon>
        <taxon>Callosobruchus</taxon>
    </lineage>
</organism>
<proteinExistence type="predicted"/>
<sequence length="49" mass="5504">MKDILRSLWTSSSCAKGLLETSTTLYHTGNEKLNECEVQATKKTDVLKM</sequence>
<gene>
    <name evidence="1" type="ORF">CALMAC_LOCUS10307</name>
</gene>
<name>A0A653CMD5_CALMS</name>
<dbReference type="EMBL" id="CAACVG010008261">
    <property type="protein sequence ID" value="VEN49074.1"/>
    <property type="molecule type" value="Genomic_DNA"/>
</dbReference>
<dbReference type="Proteomes" id="UP000410492">
    <property type="component" value="Unassembled WGS sequence"/>
</dbReference>
<evidence type="ECO:0000313" key="2">
    <source>
        <dbReference type="Proteomes" id="UP000410492"/>
    </source>
</evidence>
<reference evidence="1 2" key="1">
    <citation type="submission" date="2019-01" db="EMBL/GenBank/DDBJ databases">
        <authorList>
            <person name="Sayadi A."/>
        </authorList>
    </citation>
    <scope>NUCLEOTIDE SEQUENCE [LARGE SCALE GENOMIC DNA]</scope>
</reference>
<protein>
    <submittedName>
        <fullName evidence="1">Uncharacterized protein</fullName>
    </submittedName>
</protein>
<feature type="non-terminal residue" evidence="1">
    <location>
        <position position="49"/>
    </location>
</feature>
<keyword evidence="2" id="KW-1185">Reference proteome</keyword>
<evidence type="ECO:0000313" key="1">
    <source>
        <dbReference type="EMBL" id="VEN49074.1"/>
    </source>
</evidence>